<dbReference type="Pfam" id="PF06946">
    <property type="entry name" value="Phage_holin_5_1"/>
    <property type="match status" value="1"/>
</dbReference>
<dbReference type="EMBL" id="JAUSUA010000002">
    <property type="protein sequence ID" value="MDQ0206659.1"/>
    <property type="molecule type" value="Genomic_DNA"/>
</dbReference>
<feature type="transmembrane region" description="Helical" evidence="1">
    <location>
        <begin position="32"/>
        <end position="52"/>
    </location>
</feature>
<sequence>MSIWILLLATLIVPIVTGVVQAVKVGFTVTKNFLPLIAMVLGVALGFVAYPFSDIDTAARLWAGGIAGLASVGLFELGNSRKGETKEGK</sequence>
<gene>
    <name evidence="2" type="ORF">J2S05_001458</name>
</gene>
<evidence type="ECO:0000313" key="2">
    <source>
        <dbReference type="EMBL" id="MDQ0206659.1"/>
    </source>
</evidence>
<reference evidence="2 3" key="1">
    <citation type="submission" date="2023-07" db="EMBL/GenBank/DDBJ databases">
        <title>Genomic Encyclopedia of Type Strains, Phase IV (KMG-IV): sequencing the most valuable type-strain genomes for metagenomic binning, comparative biology and taxonomic classification.</title>
        <authorList>
            <person name="Goeker M."/>
        </authorList>
    </citation>
    <scope>NUCLEOTIDE SEQUENCE [LARGE SCALE GENOMIC DNA]</scope>
    <source>
        <strain evidence="2 3">DSM 19154</strain>
    </source>
</reference>
<name>A0ABT9YFN0_9BACI</name>
<dbReference type="InterPro" id="IPR009708">
    <property type="entry name" value="Phage_A118_holin/antiholin"/>
</dbReference>
<comment type="caution">
    <text evidence="2">The sequence shown here is derived from an EMBL/GenBank/DDBJ whole genome shotgun (WGS) entry which is preliminary data.</text>
</comment>
<keyword evidence="1" id="KW-1133">Transmembrane helix</keyword>
<keyword evidence="1" id="KW-0812">Transmembrane</keyword>
<protein>
    <submittedName>
        <fullName evidence="2">Membrane protein</fullName>
    </submittedName>
</protein>
<organism evidence="2 3">
    <name type="scientific">Alkalicoccobacillus murimartini</name>
    <dbReference type="NCBI Taxonomy" id="171685"/>
    <lineage>
        <taxon>Bacteria</taxon>
        <taxon>Bacillati</taxon>
        <taxon>Bacillota</taxon>
        <taxon>Bacilli</taxon>
        <taxon>Bacillales</taxon>
        <taxon>Bacillaceae</taxon>
        <taxon>Alkalicoccobacillus</taxon>
    </lineage>
</organism>
<evidence type="ECO:0000313" key="3">
    <source>
        <dbReference type="Proteomes" id="UP001225034"/>
    </source>
</evidence>
<proteinExistence type="predicted"/>
<evidence type="ECO:0000256" key="1">
    <source>
        <dbReference type="SAM" id="Phobius"/>
    </source>
</evidence>
<accession>A0ABT9YFN0</accession>
<dbReference type="Proteomes" id="UP001225034">
    <property type="component" value="Unassembled WGS sequence"/>
</dbReference>
<keyword evidence="1" id="KW-0472">Membrane</keyword>
<keyword evidence="3" id="KW-1185">Reference proteome</keyword>